<feature type="non-terminal residue" evidence="1">
    <location>
        <position position="1"/>
    </location>
</feature>
<evidence type="ECO:0000313" key="1">
    <source>
        <dbReference type="EMBL" id="GAG90589.1"/>
    </source>
</evidence>
<dbReference type="Gene3D" id="3.20.20.370">
    <property type="entry name" value="Glycoside hydrolase/deacetylase"/>
    <property type="match status" value="1"/>
</dbReference>
<protein>
    <submittedName>
        <fullName evidence="1">Uncharacterized protein</fullName>
    </submittedName>
</protein>
<proteinExistence type="predicted"/>
<gene>
    <name evidence="1" type="ORF">S01H4_50182</name>
</gene>
<dbReference type="AlphaFoldDB" id="X1B4E5"/>
<comment type="caution">
    <text evidence="1">The sequence shown here is derived from an EMBL/GenBank/DDBJ whole genome shotgun (WGS) entry which is preliminary data.</text>
</comment>
<organism evidence="1">
    <name type="scientific">marine sediment metagenome</name>
    <dbReference type="NCBI Taxonomy" id="412755"/>
    <lineage>
        <taxon>unclassified sequences</taxon>
        <taxon>metagenomes</taxon>
        <taxon>ecological metagenomes</taxon>
    </lineage>
</organism>
<dbReference type="EMBL" id="BART01028467">
    <property type="protein sequence ID" value="GAG90589.1"/>
    <property type="molecule type" value="Genomic_DNA"/>
</dbReference>
<name>X1B4E5_9ZZZZ</name>
<reference evidence="1" key="1">
    <citation type="journal article" date="2014" name="Front. Microbiol.">
        <title>High frequency of phylogenetically diverse reductive dehalogenase-homologous genes in deep subseafloor sedimentary metagenomes.</title>
        <authorList>
            <person name="Kawai M."/>
            <person name="Futagami T."/>
            <person name="Toyoda A."/>
            <person name="Takaki Y."/>
            <person name="Nishi S."/>
            <person name="Hori S."/>
            <person name="Arai W."/>
            <person name="Tsubouchi T."/>
            <person name="Morono Y."/>
            <person name="Uchiyama I."/>
            <person name="Ito T."/>
            <person name="Fujiyama A."/>
            <person name="Inagaki F."/>
            <person name="Takami H."/>
        </authorList>
    </citation>
    <scope>NUCLEOTIDE SEQUENCE</scope>
    <source>
        <strain evidence="1">Expedition CK06-06</strain>
    </source>
</reference>
<accession>X1B4E5</accession>
<sequence>PAKMSPELQAITPDSASWRNKDYEAFTNPRLKECAEENDLNIIGYKEIRDLTYP</sequence>